<organism evidence="2 3">
    <name type="scientific">Helobdella robusta</name>
    <name type="common">Californian leech</name>
    <dbReference type="NCBI Taxonomy" id="6412"/>
    <lineage>
        <taxon>Eukaryota</taxon>
        <taxon>Metazoa</taxon>
        <taxon>Spiralia</taxon>
        <taxon>Lophotrochozoa</taxon>
        <taxon>Annelida</taxon>
        <taxon>Clitellata</taxon>
        <taxon>Hirudinea</taxon>
        <taxon>Rhynchobdellida</taxon>
        <taxon>Glossiphoniidae</taxon>
        <taxon>Helobdella</taxon>
    </lineage>
</organism>
<dbReference type="CTD" id="20209461"/>
<gene>
    <name evidence="2" type="primary">20209461</name>
    <name evidence="1" type="ORF">HELRODRAFT_184271</name>
</gene>
<dbReference type="InParanoid" id="T1FKW2"/>
<keyword evidence="3" id="KW-1185">Reference proteome</keyword>
<dbReference type="HOGENOM" id="CLU_1715247_0_0_1"/>
<dbReference type="AlphaFoldDB" id="T1FKW2"/>
<name>T1FKW2_HELRO</name>
<protein>
    <submittedName>
        <fullName evidence="1 2">Uncharacterized protein</fullName>
    </submittedName>
</protein>
<dbReference type="EnsemblMetazoa" id="HelroT184271">
    <property type="protein sequence ID" value="HelroP184271"/>
    <property type="gene ID" value="HelroG184271"/>
</dbReference>
<evidence type="ECO:0000313" key="3">
    <source>
        <dbReference type="Proteomes" id="UP000015101"/>
    </source>
</evidence>
<sequence>MNNLKVFHLLHLLREPMPFLTLNKSAVIHIEDHLKKFSKFIVKKGLGLRHYFYSKALQCEYDISHTIYKFQCKLKNDVDTSGSMAPNVVFGLLQTMTKHFRSWKTKVDELAEQGSVLPQLNLDEEHLTSINTLTAVCSMDTNEDTENGTTCIA</sequence>
<dbReference type="EMBL" id="AMQM01009542">
    <property type="status" value="NOT_ANNOTATED_CDS"/>
    <property type="molecule type" value="Genomic_DNA"/>
</dbReference>
<evidence type="ECO:0000313" key="2">
    <source>
        <dbReference type="EnsemblMetazoa" id="HelroP184271"/>
    </source>
</evidence>
<reference evidence="2" key="3">
    <citation type="submission" date="2015-06" db="UniProtKB">
        <authorList>
            <consortium name="EnsemblMetazoa"/>
        </authorList>
    </citation>
    <scope>IDENTIFICATION</scope>
</reference>
<dbReference type="GeneID" id="20209461"/>
<reference evidence="3" key="1">
    <citation type="submission" date="2012-12" db="EMBL/GenBank/DDBJ databases">
        <authorList>
            <person name="Hellsten U."/>
            <person name="Grimwood J."/>
            <person name="Chapman J.A."/>
            <person name="Shapiro H."/>
            <person name="Aerts A."/>
            <person name="Otillar R.P."/>
            <person name="Terry A.Y."/>
            <person name="Boore J.L."/>
            <person name="Simakov O."/>
            <person name="Marletaz F."/>
            <person name="Cho S.-J."/>
            <person name="Edsinger-Gonzales E."/>
            <person name="Havlak P."/>
            <person name="Kuo D.-H."/>
            <person name="Larsson T."/>
            <person name="Lv J."/>
            <person name="Arendt D."/>
            <person name="Savage R."/>
            <person name="Osoegawa K."/>
            <person name="de Jong P."/>
            <person name="Lindberg D.R."/>
            <person name="Seaver E.C."/>
            <person name="Weisblat D.A."/>
            <person name="Putnam N.H."/>
            <person name="Grigoriev I.V."/>
            <person name="Rokhsar D.S."/>
        </authorList>
    </citation>
    <scope>NUCLEOTIDE SEQUENCE</scope>
</reference>
<dbReference type="KEGG" id="hro:HELRODRAFT_184271"/>
<proteinExistence type="predicted"/>
<dbReference type="Proteomes" id="UP000015101">
    <property type="component" value="Unassembled WGS sequence"/>
</dbReference>
<dbReference type="RefSeq" id="XP_009018387.1">
    <property type="nucleotide sequence ID" value="XM_009020139.1"/>
</dbReference>
<accession>T1FKW2</accession>
<evidence type="ECO:0000313" key="1">
    <source>
        <dbReference type="EMBL" id="ESO03514.1"/>
    </source>
</evidence>
<dbReference type="EMBL" id="KB096594">
    <property type="protein sequence ID" value="ESO03514.1"/>
    <property type="molecule type" value="Genomic_DNA"/>
</dbReference>
<reference evidence="1 3" key="2">
    <citation type="journal article" date="2013" name="Nature">
        <title>Insights into bilaterian evolution from three spiralian genomes.</title>
        <authorList>
            <person name="Simakov O."/>
            <person name="Marletaz F."/>
            <person name="Cho S.J."/>
            <person name="Edsinger-Gonzales E."/>
            <person name="Havlak P."/>
            <person name="Hellsten U."/>
            <person name="Kuo D.H."/>
            <person name="Larsson T."/>
            <person name="Lv J."/>
            <person name="Arendt D."/>
            <person name="Savage R."/>
            <person name="Osoegawa K."/>
            <person name="de Jong P."/>
            <person name="Grimwood J."/>
            <person name="Chapman J.A."/>
            <person name="Shapiro H."/>
            <person name="Aerts A."/>
            <person name="Otillar R.P."/>
            <person name="Terry A.Y."/>
            <person name="Boore J.L."/>
            <person name="Grigoriev I.V."/>
            <person name="Lindberg D.R."/>
            <person name="Seaver E.C."/>
            <person name="Weisblat D.A."/>
            <person name="Putnam N.H."/>
            <person name="Rokhsar D.S."/>
        </authorList>
    </citation>
    <scope>NUCLEOTIDE SEQUENCE</scope>
</reference>